<organism evidence="2 4">
    <name type="scientific">Heterodera trifolii</name>
    <dbReference type="NCBI Taxonomy" id="157864"/>
    <lineage>
        <taxon>Eukaryota</taxon>
        <taxon>Metazoa</taxon>
        <taxon>Ecdysozoa</taxon>
        <taxon>Nematoda</taxon>
        <taxon>Chromadorea</taxon>
        <taxon>Rhabditida</taxon>
        <taxon>Tylenchina</taxon>
        <taxon>Tylenchomorpha</taxon>
        <taxon>Tylenchoidea</taxon>
        <taxon>Heteroderidae</taxon>
        <taxon>Heteroderinae</taxon>
        <taxon>Heterodera</taxon>
    </lineage>
</organism>
<protein>
    <submittedName>
        <fullName evidence="2">Uncharacterized protein</fullName>
    </submittedName>
</protein>
<feature type="signal peptide" evidence="1">
    <location>
        <begin position="1"/>
        <end position="21"/>
    </location>
</feature>
<dbReference type="Proteomes" id="UP001620626">
    <property type="component" value="Unassembled WGS sequence"/>
</dbReference>
<evidence type="ECO:0000313" key="3">
    <source>
        <dbReference type="EMBL" id="KAL3116268.1"/>
    </source>
</evidence>
<gene>
    <name evidence="3" type="ORF">niasHT_002351</name>
    <name evidence="2" type="ORF">niasHT_033600</name>
</gene>
<dbReference type="EMBL" id="JBICBT010001278">
    <property type="protein sequence ID" value="KAL3075370.1"/>
    <property type="molecule type" value="Genomic_DNA"/>
</dbReference>
<keyword evidence="4" id="KW-1185">Reference proteome</keyword>
<accession>A0ABD2ICU8</accession>
<keyword evidence="1" id="KW-0732">Signal</keyword>
<feature type="chain" id="PRO_5044724092" evidence="1">
    <location>
        <begin position="22"/>
        <end position="139"/>
    </location>
</feature>
<reference evidence="2 4" key="1">
    <citation type="submission" date="2024-10" db="EMBL/GenBank/DDBJ databases">
        <authorList>
            <person name="Kim D."/>
        </authorList>
    </citation>
    <scope>NUCLEOTIDE SEQUENCE [LARGE SCALE GENOMIC DNA]</scope>
    <source>
        <strain evidence="2">BH-2024</strain>
    </source>
</reference>
<sequence length="139" mass="16543">MNTLFYFVYIAFILFIQSICADDRWEIVPNYRCENCTIAAAEKCWKLSGYVGPLLCLKQGYDMNRALQWPDVPNPNDSRFQTVESNDRRFIQLRPTAHYRTIRCRWHFLIAKEERKRRAGTELTEGQRWEEKTGGDRID</sequence>
<dbReference type="AlphaFoldDB" id="A0ABD2ICU8"/>
<evidence type="ECO:0000313" key="2">
    <source>
        <dbReference type="EMBL" id="KAL3075370.1"/>
    </source>
</evidence>
<dbReference type="EMBL" id="JBICBT010000359">
    <property type="protein sequence ID" value="KAL3116268.1"/>
    <property type="molecule type" value="Genomic_DNA"/>
</dbReference>
<evidence type="ECO:0000313" key="4">
    <source>
        <dbReference type="Proteomes" id="UP001620626"/>
    </source>
</evidence>
<comment type="caution">
    <text evidence="2">The sequence shown here is derived from an EMBL/GenBank/DDBJ whole genome shotgun (WGS) entry which is preliminary data.</text>
</comment>
<proteinExistence type="predicted"/>
<evidence type="ECO:0000256" key="1">
    <source>
        <dbReference type="SAM" id="SignalP"/>
    </source>
</evidence>
<name>A0ABD2ICU8_9BILA</name>